<dbReference type="InterPro" id="IPR050283">
    <property type="entry name" value="E-box_TF_Regulators"/>
</dbReference>
<dbReference type="PANTHER" id="PTHR23349:SF110">
    <property type="entry name" value="BHLH DOMAIN-CONTAINING PROTEIN"/>
    <property type="match status" value="1"/>
</dbReference>
<dbReference type="OrthoDB" id="6233288at2759"/>
<dbReference type="STRING" id="10228.B3RWX0"/>
<name>B3RWX0_TRIAD</name>
<organism evidence="3 4">
    <name type="scientific">Trichoplax adhaerens</name>
    <name type="common">Trichoplax reptans</name>
    <dbReference type="NCBI Taxonomy" id="10228"/>
    <lineage>
        <taxon>Eukaryota</taxon>
        <taxon>Metazoa</taxon>
        <taxon>Placozoa</taxon>
        <taxon>Uniplacotomia</taxon>
        <taxon>Trichoplacea</taxon>
        <taxon>Trichoplacidae</taxon>
        <taxon>Trichoplax</taxon>
    </lineage>
</organism>
<dbReference type="InterPro" id="IPR036638">
    <property type="entry name" value="HLH_DNA-bd_sf"/>
</dbReference>
<evidence type="ECO:0000313" key="3">
    <source>
        <dbReference type="EMBL" id="EDV25205.1"/>
    </source>
</evidence>
<dbReference type="SUPFAM" id="SSF47459">
    <property type="entry name" value="HLH, helix-loop-helix DNA-binding domain"/>
    <property type="match status" value="1"/>
</dbReference>
<dbReference type="PROSITE" id="PS50888">
    <property type="entry name" value="BHLH"/>
    <property type="match status" value="1"/>
</dbReference>
<gene>
    <name evidence="3" type="ORF">TRIADDRAFT_56913</name>
</gene>
<evidence type="ECO:0000313" key="4">
    <source>
        <dbReference type="Proteomes" id="UP000009022"/>
    </source>
</evidence>
<dbReference type="GeneID" id="6753873"/>
<dbReference type="EMBL" id="DS985245">
    <property type="protein sequence ID" value="EDV25205.1"/>
    <property type="molecule type" value="Genomic_DNA"/>
</dbReference>
<dbReference type="OMA" id="TITHVIE"/>
<dbReference type="Pfam" id="PF00010">
    <property type="entry name" value="HLH"/>
    <property type="match status" value="1"/>
</dbReference>
<dbReference type="GO" id="GO:0000977">
    <property type="term" value="F:RNA polymerase II transcription regulatory region sequence-specific DNA binding"/>
    <property type="evidence" value="ECO:0000318"/>
    <property type="project" value="GO_Central"/>
</dbReference>
<dbReference type="GO" id="GO:0006357">
    <property type="term" value="P:regulation of transcription by RNA polymerase II"/>
    <property type="evidence" value="ECO:0000318"/>
    <property type="project" value="GO_Central"/>
</dbReference>
<dbReference type="CTD" id="6753873"/>
<reference evidence="3 4" key="1">
    <citation type="journal article" date="2008" name="Nature">
        <title>The Trichoplax genome and the nature of placozoans.</title>
        <authorList>
            <person name="Srivastava M."/>
            <person name="Begovic E."/>
            <person name="Chapman J."/>
            <person name="Putnam N.H."/>
            <person name="Hellsten U."/>
            <person name="Kawashima T."/>
            <person name="Kuo A."/>
            <person name="Mitros T."/>
            <person name="Salamov A."/>
            <person name="Carpenter M.L."/>
            <person name="Signorovitch A.Y."/>
            <person name="Moreno M.A."/>
            <person name="Kamm K."/>
            <person name="Grimwood J."/>
            <person name="Schmutz J."/>
            <person name="Shapiro H."/>
            <person name="Grigoriev I.V."/>
            <person name="Buss L.W."/>
            <person name="Schierwater B."/>
            <person name="Dellaporta S.L."/>
            <person name="Rokhsar D.S."/>
        </authorList>
    </citation>
    <scope>NUCLEOTIDE SEQUENCE [LARGE SCALE GENOMIC DNA]</scope>
    <source>
        <strain evidence="3 4">Grell-BS-1999</strain>
    </source>
</reference>
<dbReference type="InParanoid" id="B3RWX0"/>
<keyword evidence="4" id="KW-1185">Reference proteome</keyword>
<sequence>MADQFDTNLDFDIIDMELNQANAATITHVIENSFVDLDSIYFISPTTTFNSDQGDLTERAIRISSTRQPPSSIFSNRPAKKSATTPTMARRRKRKPPTGEQREAANNRERRRMNVMNSAFDTLRQHLPTFSYETKLSKIDTLKLSIYYINFMCKLLQDTANLDGHEQIDANNLANLQSYLS</sequence>
<protein>
    <recommendedName>
        <fullName evidence="2">BHLH domain-containing protein</fullName>
    </recommendedName>
</protein>
<dbReference type="Gene3D" id="4.10.280.10">
    <property type="entry name" value="Helix-loop-helix DNA-binding domain"/>
    <property type="match status" value="1"/>
</dbReference>
<feature type="domain" description="BHLH" evidence="2">
    <location>
        <begin position="100"/>
        <end position="152"/>
    </location>
</feature>
<feature type="region of interest" description="Disordered" evidence="1">
    <location>
        <begin position="64"/>
        <end position="111"/>
    </location>
</feature>
<dbReference type="PANTHER" id="PTHR23349">
    <property type="entry name" value="BASIC HELIX-LOOP-HELIX TRANSCRIPTION FACTOR, TWIST"/>
    <property type="match status" value="1"/>
</dbReference>
<dbReference type="PhylomeDB" id="B3RWX0"/>
<dbReference type="HOGENOM" id="CLU_1490883_0_0_1"/>
<dbReference type="eggNOG" id="KOG4029">
    <property type="taxonomic scope" value="Eukaryota"/>
</dbReference>
<evidence type="ECO:0000259" key="2">
    <source>
        <dbReference type="PROSITE" id="PS50888"/>
    </source>
</evidence>
<proteinExistence type="predicted"/>
<dbReference type="RefSeq" id="XP_002113095.1">
    <property type="nucleotide sequence ID" value="XM_002113059.1"/>
</dbReference>
<dbReference type="GO" id="GO:0000981">
    <property type="term" value="F:DNA-binding transcription factor activity, RNA polymerase II-specific"/>
    <property type="evidence" value="ECO:0000318"/>
    <property type="project" value="GO_Central"/>
</dbReference>
<feature type="compositionally biased region" description="Polar residues" evidence="1">
    <location>
        <begin position="64"/>
        <end position="75"/>
    </location>
</feature>
<dbReference type="GO" id="GO:0032502">
    <property type="term" value="P:developmental process"/>
    <property type="evidence" value="ECO:0000318"/>
    <property type="project" value="GO_Central"/>
</dbReference>
<dbReference type="Proteomes" id="UP000009022">
    <property type="component" value="Unassembled WGS sequence"/>
</dbReference>
<dbReference type="GO" id="GO:0046983">
    <property type="term" value="F:protein dimerization activity"/>
    <property type="evidence" value="ECO:0007669"/>
    <property type="project" value="InterPro"/>
</dbReference>
<dbReference type="InterPro" id="IPR011598">
    <property type="entry name" value="bHLH_dom"/>
</dbReference>
<dbReference type="CDD" id="cd19686">
    <property type="entry name" value="bHLH_TS_FERD3L_like"/>
    <property type="match status" value="1"/>
</dbReference>
<accession>B3RWX0</accession>
<dbReference type="SMART" id="SM00353">
    <property type="entry name" value="HLH"/>
    <property type="match status" value="1"/>
</dbReference>
<dbReference type="AlphaFoldDB" id="B3RWX0"/>
<evidence type="ECO:0000256" key="1">
    <source>
        <dbReference type="SAM" id="MobiDB-lite"/>
    </source>
</evidence>
<dbReference type="KEGG" id="tad:TRIADDRAFT_56913"/>